<dbReference type="PANTHER" id="PTHR40048:SF1">
    <property type="entry name" value="RHAMNOSYL O-METHYLTRANSFERASE"/>
    <property type="match status" value="1"/>
</dbReference>
<dbReference type="SUPFAM" id="SSF53335">
    <property type="entry name" value="S-adenosyl-L-methionine-dependent methyltransferases"/>
    <property type="match status" value="1"/>
</dbReference>
<proteinExistence type="predicted"/>
<accession>A0ABU0YJD3</accession>
<comment type="caution">
    <text evidence="3">The sequence shown here is derived from an EMBL/GenBank/DDBJ whole genome shotgun (WGS) entry which is preliminary data.</text>
</comment>
<keyword evidence="4" id="KW-1185">Reference proteome</keyword>
<keyword evidence="2" id="KW-0808">Transferase</keyword>
<keyword evidence="1 3" id="KW-0489">Methyltransferase</keyword>
<evidence type="ECO:0000256" key="2">
    <source>
        <dbReference type="ARBA" id="ARBA00022679"/>
    </source>
</evidence>
<evidence type="ECO:0000313" key="4">
    <source>
        <dbReference type="Proteomes" id="UP001230156"/>
    </source>
</evidence>
<dbReference type="InterPro" id="IPR029063">
    <property type="entry name" value="SAM-dependent_MTases_sf"/>
</dbReference>
<organism evidence="3 4">
    <name type="scientific">Dongia sedimenti</name>
    <dbReference type="NCBI Taxonomy" id="3064282"/>
    <lineage>
        <taxon>Bacteria</taxon>
        <taxon>Pseudomonadati</taxon>
        <taxon>Pseudomonadota</taxon>
        <taxon>Alphaproteobacteria</taxon>
        <taxon>Rhodospirillales</taxon>
        <taxon>Dongiaceae</taxon>
        <taxon>Dongia</taxon>
    </lineage>
</organism>
<dbReference type="Gene3D" id="3.40.50.150">
    <property type="entry name" value="Vaccinia Virus protein VP39"/>
    <property type="match status" value="1"/>
</dbReference>
<dbReference type="Pfam" id="PF04989">
    <property type="entry name" value="RMNT_CmcI"/>
    <property type="match status" value="1"/>
</dbReference>
<dbReference type="PANTHER" id="PTHR40048">
    <property type="entry name" value="RHAMNOSYL O-METHYLTRANSFERASE"/>
    <property type="match status" value="1"/>
</dbReference>
<dbReference type="InterPro" id="IPR007072">
    <property type="entry name" value="RNMT_CmcI"/>
</dbReference>
<protein>
    <submittedName>
        <fullName evidence="3">CmcI family methyltransferase</fullName>
    </submittedName>
</protein>
<evidence type="ECO:0000256" key="1">
    <source>
        <dbReference type="ARBA" id="ARBA00022603"/>
    </source>
</evidence>
<dbReference type="Proteomes" id="UP001230156">
    <property type="component" value="Unassembled WGS sequence"/>
</dbReference>
<dbReference type="GO" id="GO:0008168">
    <property type="term" value="F:methyltransferase activity"/>
    <property type="evidence" value="ECO:0007669"/>
    <property type="project" value="UniProtKB-KW"/>
</dbReference>
<reference evidence="4" key="1">
    <citation type="submission" date="2023-08" db="EMBL/GenBank/DDBJ databases">
        <title>Rhodospirillaceae gen. nov., a novel taxon isolated from the Yangtze River Yuezi River estuary sludge.</title>
        <authorList>
            <person name="Ruan L."/>
        </authorList>
    </citation>
    <scope>NUCLEOTIDE SEQUENCE [LARGE SCALE GENOMIC DNA]</scope>
    <source>
        <strain evidence="4">R-7</strain>
    </source>
</reference>
<dbReference type="GO" id="GO:0032259">
    <property type="term" value="P:methylation"/>
    <property type="evidence" value="ECO:0007669"/>
    <property type="project" value="UniProtKB-KW"/>
</dbReference>
<name>A0ABU0YJD3_9PROT</name>
<dbReference type="RefSeq" id="WP_379954570.1">
    <property type="nucleotide sequence ID" value="NZ_JAUYVI010000002.1"/>
</dbReference>
<evidence type="ECO:0000313" key="3">
    <source>
        <dbReference type="EMBL" id="MDQ7247166.1"/>
    </source>
</evidence>
<gene>
    <name evidence="3" type="ORF">Q8A70_05795</name>
</gene>
<dbReference type="EMBL" id="JAUYVI010000002">
    <property type="protein sequence ID" value="MDQ7247166.1"/>
    <property type="molecule type" value="Genomic_DNA"/>
</dbReference>
<sequence length="285" mass="32703">MSTPSPELALDKEIAQRYVAFLVENGRNDDFDARRDYCERAGVHQKLLHNNPHIAAIEKLFRDQSSMERLGDMTLRQYMMYHYYYLHQGYRYGAPKLQQRWLGHDIIKTPQDCWVYQEIIWETKPDVIIELGIMFGGATHFFASILDLVGHGEVLGIDISLAKAKPPENKRITYIEGSSTSEGVLEQVRKKAQGKRTLVIADSDHEKLHVLGEIRAYAPFVHVGGYFVVEDSLNDVMGYHPVPNEGPKAAADVYLTETDDFVLDRRWGERYIMSLNPNGYLLRVK</sequence>